<dbReference type="InterPro" id="IPR029063">
    <property type="entry name" value="SAM-dependent_MTases_sf"/>
</dbReference>
<dbReference type="InterPro" id="IPR008471">
    <property type="entry name" value="MnmC-like_methylTransf"/>
</dbReference>
<evidence type="ECO:0000313" key="2">
    <source>
        <dbReference type="EMBL" id="KAA6341934.1"/>
    </source>
</evidence>
<reference evidence="2" key="1">
    <citation type="submission" date="2019-03" db="EMBL/GenBank/DDBJ databases">
        <title>Single cell metagenomics reveals metabolic interactions within the superorganism composed of flagellate Streblomastix strix and complex community of Bacteroidetes bacteria on its surface.</title>
        <authorList>
            <person name="Treitli S.C."/>
            <person name="Kolisko M."/>
            <person name="Husnik F."/>
            <person name="Keeling P."/>
            <person name="Hampl V."/>
        </authorList>
    </citation>
    <scope>NUCLEOTIDE SEQUENCE</scope>
    <source>
        <strain evidence="2">STM</strain>
    </source>
</reference>
<dbReference type="EMBL" id="SNRY01000356">
    <property type="protein sequence ID" value="KAA6341934.1"/>
    <property type="molecule type" value="Genomic_DNA"/>
</dbReference>
<evidence type="ECO:0000259" key="1">
    <source>
        <dbReference type="Pfam" id="PF05430"/>
    </source>
</evidence>
<dbReference type="SUPFAM" id="SSF53335">
    <property type="entry name" value="S-adenosyl-L-methionine-dependent methyltransferases"/>
    <property type="match status" value="1"/>
</dbReference>
<sequence>MIERIIEKTADGTATLFVPSLNEHYHSIKGARTESQHIFIDMGMKQSAVPAPRILEIGFGTGLNAFLTLLASEELHKQIHYTGMELYPLSWETIAELKYSNTPLFRALHETAWDTETDITPLFTIHKIQEDFTQCTFTGAYDVIYFDAFAPEKQPEMWNRQSFEYLYRRMNTSGILTTYCAKGTIRRMLQDTGFVVERLPGPPGGKREIVRARKN</sequence>
<dbReference type="AlphaFoldDB" id="A0A5J4S758"/>
<protein>
    <submittedName>
        <fullName evidence="2">tRNA 5-methylaminomethyl-2-thiouridine biosynthesis bifunctional protein MnmC</fullName>
    </submittedName>
</protein>
<accession>A0A5J4S758</accession>
<dbReference type="NCBIfam" id="NF033855">
    <property type="entry name" value="tRNA_MNMC2"/>
    <property type="match status" value="1"/>
</dbReference>
<dbReference type="InterPro" id="IPR047785">
    <property type="entry name" value="tRNA_MNMC2"/>
</dbReference>
<dbReference type="GO" id="GO:0016645">
    <property type="term" value="F:oxidoreductase activity, acting on the CH-NH group of donors"/>
    <property type="evidence" value="ECO:0007669"/>
    <property type="project" value="InterPro"/>
</dbReference>
<organism evidence="2">
    <name type="scientific">termite gut metagenome</name>
    <dbReference type="NCBI Taxonomy" id="433724"/>
    <lineage>
        <taxon>unclassified sequences</taxon>
        <taxon>metagenomes</taxon>
        <taxon>organismal metagenomes</taxon>
    </lineage>
</organism>
<dbReference type="PANTHER" id="PTHR39963:SF1">
    <property type="entry name" value="MNMC-LIKE METHYLTRANSFERASE DOMAIN-CONTAINING PROTEIN"/>
    <property type="match status" value="1"/>
</dbReference>
<feature type="domain" description="MnmC-like methyltransferase" evidence="1">
    <location>
        <begin position="126"/>
        <end position="215"/>
    </location>
</feature>
<dbReference type="Pfam" id="PF05430">
    <property type="entry name" value="Methyltransf_30"/>
    <property type="match status" value="1"/>
</dbReference>
<name>A0A5J4S758_9ZZZZ</name>
<proteinExistence type="predicted"/>
<dbReference type="Gene3D" id="3.40.50.150">
    <property type="entry name" value="Vaccinia Virus protein VP39"/>
    <property type="match status" value="1"/>
</dbReference>
<dbReference type="PANTHER" id="PTHR39963">
    <property type="entry name" value="SLL0983 PROTEIN"/>
    <property type="match status" value="1"/>
</dbReference>
<gene>
    <name evidence="2" type="ORF">EZS27_010290</name>
</gene>
<comment type="caution">
    <text evidence="2">The sequence shown here is derived from an EMBL/GenBank/DDBJ whole genome shotgun (WGS) entry which is preliminary data.</text>
</comment>
<dbReference type="GO" id="GO:0004808">
    <property type="term" value="F:tRNA (5-methylaminomethyl-2-thiouridylate)(34)-methyltransferase activity"/>
    <property type="evidence" value="ECO:0007669"/>
    <property type="project" value="InterPro"/>
</dbReference>